<evidence type="ECO:0000313" key="2">
    <source>
        <dbReference type="EMBL" id="KAI1517873.1"/>
    </source>
</evidence>
<dbReference type="Proteomes" id="UP000249757">
    <property type="component" value="Unassembled WGS sequence"/>
</dbReference>
<proteinExistence type="predicted"/>
<evidence type="ECO:0000256" key="1">
    <source>
        <dbReference type="SAM" id="Coils"/>
    </source>
</evidence>
<protein>
    <submittedName>
        <fullName evidence="2">Uncharacterized protein</fullName>
    </submittedName>
</protein>
<dbReference type="EMBL" id="NRDI02000003">
    <property type="protein sequence ID" value="KAI1517873.1"/>
    <property type="molecule type" value="Genomic_DNA"/>
</dbReference>
<keyword evidence="1" id="KW-0175">Coiled coil</keyword>
<accession>A0A2W1FUG2</accession>
<gene>
    <name evidence="2" type="ORF">Ptr86124_003174</name>
</gene>
<keyword evidence="3" id="KW-1185">Reference proteome</keyword>
<sequence>MKLNENIEKTENIRARLNGDNVDFDGNADAYEKLADLEDEVKQLNKKLDARILQCEWDDLRKLADGIQKVLGGAAELRFAIYECLCHEEAGVHIPDFIHGFYQNHDPYKLVTSVDPDEPEPCVESYEERMERAKERMEEIRNRYIFNKEYFGDVTAKEIRQLYLGENVLHFRDAHAGWENDDDVDGPGQPEEDYPREEQGVYDKYRREITFIEKSSFAKKPKITLVIVSPFDRREAMYIEHFRIWLNFVEMVLPTYQFFRNNKSEVKVVEMGIEYLIRQEDWPSDEVEDLAWQVEMMDEAYAQSTGSHYTYPNARKTPQRTQLEERIKEVLAQRPESKEEDLI</sequence>
<dbReference type="AlphaFoldDB" id="A0A2W1FUG2"/>
<organism evidence="2 3">
    <name type="scientific">Pyrenophora tritici-repentis</name>
    <dbReference type="NCBI Taxonomy" id="45151"/>
    <lineage>
        <taxon>Eukaryota</taxon>
        <taxon>Fungi</taxon>
        <taxon>Dikarya</taxon>
        <taxon>Ascomycota</taxon>
        <taxon>Pezizomycotina</taxon>
        <taxon>Dothideomycetes</taxon>
        <taxon>Pleosporomycetidae</taxon>
        <taxon>Pleosporales</taxon>
        <taxon>Pleosporineae</taxon>
        <taxon>Pleosporaceae</taxon>
        <taxon>Pyrenophora</taxon>
    </lineage>
</organism>
<comment type="caution">
    <text evidence="2">The sequence shown here is derived from an EMBL/GenBank/DDBJ whole genome shotgun (WGS) entry which is preliminary data.</text>
</comment>
<evidence type="ECO:0000313" key="3">
    <source>
        <dbReference type="Proteomes" id="UP000249757"/>
    </source>
</evidence>
<name>A0A2W1FUG2_9PLEO</name>
<feature type="coiled-coil region" evidence="1">
    <location>
        <begin position="27"/>
        <end position="54"/>
    </location>
</feature>
<reference evidence="3" key="1">
    <citation type="journal article" date="2022" name="Microb. Genom.">
        <title>A global pangenome for the wheat fungal pathogen Pyrenophora tritici-repentis and prediction of effector protein structural homology.</title>
        <authorList>
            <person name="Moolhuijzen P.M."/>
            <person name="See P.T."/>
            <person name="Shi G."/>
            <person name="Powell H.R."/>
            <person name="Cockram J."/>
            <person name="Jorgensen L.N."/>
            <person name="Benslimane H."/>
            <person name="Strelkov S.E."/>
            <person name="Turner J."/>
            <person name="Liu Z."/>
            <person name="Moffat C.S."/>
        </authorList>
    </citation>
    <scope>NUCLEOTIDE SEQUENCE [LARGE SCALE GENOMIC DNA]</scope>
</reference>